<accession>A0AAD9EAW1</accession>
<feature type="repeat" description="ANK" evidence="3">
    <location>
        <begin position="978"/>
        <end position="1010"/>
    </location>
</feature>
<feature type="repeat" description="ANK" evidence="3">
    <location>
        <begin position="530"/>
        <end position="562"/>
    </location>
</feature>
<proteinExistence type="predicted"/>
<dbReference type="SMART" id="SM00248">
    <property type="entry name" value="ANK"/>
    <property type="match status" value="9"/>
</dbReference>
<reference evidence="6" key="1">
    <citation type="submission" date="2023-01" db="EMBL/GenBank/DDBJ databases">
        <title>Colletotrichum chrysophilum M932 genome sequence.</title>
        <authorList>
            <person name="Baroncelli R."/>
        </authorList>
    </citation>
    <scope>NUCLEOTIDE SEQUENCE</scope>
    <source>
        <strain evidence="6">M932</strain>
    </source>
</reference>
<dbReference type="PANTHER" id="PTHR24123:SF33">
    <property type="entry name" value="PROTEIN HOS4"/>
    <property type="match status" value="1"/>
</dbReference>
<dbReference type="PANTHER" id="PTHR24123">
    <property type="entry name" value="ANKYRIN REPEAT-CONTAINING"/>
    <property type="match status" value="1"/>
</dbReference>
<dbReference type="InterPro" id="IPR025676">
    <property type="entry name" value="Clr5_dom"/>
</dbReference>
<name>A0AAD9EAW1_9PEZI</name>
<feature type="repeat" description="ANK" evidence="3">
    <location>
        <begin position="909"/>
        <end position="941"/>
    </location>
</feature>
<dbReference type="InterPro" id="IPR036770">
    <property type="entry name" value="Ankyrin_rpt-contain_sf"/>
</dbReference>
<evidence type="ECO:0000259" key="5">
    <source>
        <dbReference type="Pfam" id="PF14420"/>
    </source>
</evidence>
<evidence type="ECO:0000256" key="4">
    <source>
        <dbReference type="SAM" id="MobiDB-lite"/>
    </source>
</evidence>
<keyword evidence="2 3" id="KW-0040">ANK repeat</keyword>
<dbReference type="PROSITE" id="PS50297">
    <property type="entry name" value="ANK_REP_REGION"/>
    <property type="match status" value="5"/>
</dbReference>
<feature type="repeat" description="ANK" evidence="3">
    <location>
        <begin position="599"/>
        <end position="626"/>
    </location>
</feature>
<dbReference type="SUPFAM" id="SSF48403">
    <property type="entry name" value="Ankyrin repeat"/>
    <property type="match status" value="2"/>
</dbReference>
<gene>
    <name evidence="6" type="ORF">CCHR01_15974</name>
</gene>
<protein>
    <submittedName>
        <fullName evidence="6">Multiple ankyrin repeats single kh domain-containing protein</fullName>
    </submittedName>
</protein>
<evidence type="ECO:0000256" key="2">
    <source>
        <dbReference type="ARBA" id="ARBA00023043"/>
    </source>
</evidence>
<dbReference type="EMBL" id="JAQOWY010000483">
    <property type="protein sequence ID" value="KAK1841398.1"/>
    <property type="molecule type" value="Genomic_DNA"/>
</dbReference>
<dbReference type="Pfam" id="PF12796">
    <property type="entry name" value="Ank_2"/>
    <property type="match status" value="2"/>
</dbReference>
<evidence type="ECO:0000313" key="7">
    <source>
        <dbReference type="Proteomes" id="UP001243330"/>
    </source>
</evidence>
<dbReference type="PROSITE" id="PS50088">
    <property type="entry name" value="ANK_REPEAT"/>
    <property type="match status" value="5"/>
</dbReference>
<feature type="compositionally biased region" description="Low complexity" evidence="4">
    <location>
        <begin position="1118"/>
        <end position="1128"/>
    </location>
</feature>
<dbReference type="InterPro" id="IPR002110">
    <property type="entry name" value="Ankyrin_rpt"/>
</dbReference>
<dbReference type="Pfam" id="PF14420">
    <property type="entry name" value="Clr5"/>
    <property type="match status" value="1"/>
</dbReference>
<organism evidence="6 7">
    <name type="scientific">Colletotrichum chrysophilum</name>
    <dbReference type="NCBI Taxonomy" id="1836956"/>
    <lineage>
        <taxon>Eukaryota</taxon>
        <taxon>Fungi</taxon>
        <taxon>Dikarya</taxon>
        <taxon>Ascomycota</taxon>
        <taxon>Pezizomycotina</taxon>
        <taxon>Sordariomycetes</taxon>
        <taxon>Hypocreomycetidae</taxon>
        <taxon>Glomerellales</taxon>
        <taxon>Glomerellaceae</taxon>
        <taxon>Colletotrichum</taxon>
        <taxon>Colletotrichum gloeosporioides species complex</taxon>
    </lineage>
</organism>
<keyword evidence="1" id="KW-0677">Repeat</keyword>
<dbReference type="Gene3D" id="1.25.40.20">
    <property type="entry name" value="Ankyrin repeat-containing domain"/>
    <property type="match status" value="3"/>
</dbReference>
<feature type="region of interest" description="Disordered" evidence="4">
    <location>
        <begin position="1099"/>
        <end position="1130"/>
    </location>
</feature>
<dbReference type="InterPro" id="IPR051165">
    <property type="entry name" value="Multifunctional_ANK_Repeat"/>
</dbReference>
<evidence type="ECO:0000256" key="1">
    <source>
        <dbReference type="ARBA" id="ARBA00022737"/>
    </source>
</evidence>
<evidence type="ECO:0000313" key="6">
    <source>
        <dbReference type="EMBL" id="KAK1841398.1"/>
    </source>
</evidence>
<dbReference type="Proteomes" id="UP001243330">
    <property type="component" value="Unassembled WGS sequence"/>
</dbReference>
<feature type="compositionally biased region" description="Basic and acidic residues" evidence="4">
    <location>
        <begin position="1107"/>
        <end position="1117"/>
    </location>
</feature>
<evidence type="ECO:0000256" key="3">
    <source>
        <dbReference type="PROSITE-ProRule" id="PRU00023"/>
    </source>
</evidence>
<feature type="domain" description="Clr5" evidence="5">
    <location>
        <begin position="32"/>
        <end position="84"/>
    </location>
</feature>
<sequence length="1228" mass="137613">MLFVLKTTNIEHTSRGHPFSAFTMPPRRSIRDEDWERHRPTIRKLYLEEDRNLKDVLLILGTFHSFHPSKSQLEWKLKQWHFTKNMGAMDWKYVGNEMHRRKCRGKESKVYLSGIRLRPKTIERGVLRYCYETAIEKAMCHVPEPPMPEDQPLLVCTPAPEEMNWPCRVDNIPWLLSRKLIEGLSLKMPSNTNVSYYHYSDSLYESERLVNSVLFPNFALHSYTTLLKNTYEIIRLVMPEECEGAYVTRAQSLLHKGTSNTIHVDFFVCLIFFLSNDFFRSQRVLEQERHTATLHLLLHPFRESGSNVLAKGQYSRLPLSLQASLDGLFREAIKASDLGAVELLLQAGVDVNTSFAFSRTVCCTALQHAASLNQPRLLQMLIDHGADTQNTDIETLSRAWLRRKTAKGSPEQTMRILLSIYRFRLEDEKHAAQLLFWMSYTARTSVTEAVIEFFRLSFIEASSAAKAQLLITAIRTNSHFVDELVADFGHCINSCGYYPETPMTAAAIEGNIQLCNQLLRLGAALEPGHKAPTPLQRAASFADVDLVQNLLKLGADVNFCHPSPTLLRVGFEDISSMRFSYSAYSMEDEQMQHELLGSLGRTALHAALLGGNAATAMCLLDAGATLVGGELVMAIWSGQYELIGSIRKRGASLQDQSTIFGIDTILEAAILSENFDLMYQVIATDERLVSGQALCASVFLAVATSDFTALRYLLTLSSQLLSSQDTWTGTAMSLAAHLGCMEICEEMLKSGLRPETSWHLNIFQNAHIYKDLKRPDRSSSTSTIIRSYLCWKGSLHTQARDQQPNPCRPMIEVAVSSGCSDYLKLLLTFGYRPGPTTSLGILCHRRMNIDTLKLLHSFGIEMTVGVLKHFMCLHGNREIIQWLFSTGVNINDRSDHLSSLQLEIAGYWDPLTPLQRAAWAGDISLIQELIEYGADVNESSSDGNTALEVAAQRGYFGIVQRLLELGVNPNAPGSVSHGDRTAIESAAEHGRLDIVQLLLNSGAETSGRGRRQFVRSVGLANREGHHAIVRLLKSHAGWTEADEDLLGQQDLTPVGSREVMRVPSYVRRYYGDESDGEDPAGDVISKEYESRDALGATTEEFQYSDRFNSDSEEHASNSEEASQALAEESFSRNADTSETCLASDDNCCRVHELTEELDEPSETFLSTWDLISKLPDAYESLSKEVGFEFLPSSMSYQIREELEGGGCLEESGGDLWAEEYSRFITELV</sequence>
<keyword evidence="7" id="KW-1185">Reference proteome</keyword>
<dbReference type="AlphaFoldDB" id="A0AAD9EAW1"/>
<feature type="repeat" description="ANK" evidence="3">
    <location>
        <begin position="942"/>
        <end position="974"/>
    </location>
</feature>
<comment type="caution">
    <text evidence="6">The sequence shown here is derived from an EMBL/GenBank/DDBJ whole genome shotgun (WGS) entry which is preliminary data.</text>
</comment>